<keyword evidence="6" id="KW-0408">Iron</keyword>
<evidence type="ECO:0000256" key="1">
    <source>
        <dbReference type="ARBA" id="ARBA00001971"/>
    </source>
</evidence>
<gene>
    <name evidence="9" type="ORF">WUBG_16788</name>
</gene>
<evidence type="ECO:0000256" key="8">
    <source>
        <dbReference type="ARBA" id="ARBA00023136"/>
    </source>
</evidence>
<dbReference type="AlphaFoldDB" id="J9AE59"/>
<dbReference type="EMBL" id="ADBV01016453">
    <property type="protein sequence ID" value="EJW72305.1"/>
    <property type="molecule type" value="Genomic_DNA"/>
</dbReference>
<dbReference type="PANTHER" id="PTHR24291:SF189">
    <property type="entry name" value="CYTOCHROME P450 4C3-RELATED"/>
    <property type="match status" value="1"/>
</dbReference>
<comment type="subcellular location">
    <subcellularLocation>
        <location evidence="2">Endoplasmic reticulum membrane</location>
    </subcellularLocation>
</comment>
<evidence type="ECO:0000256" key="5">
    <source>
        <dbReference type="ARBA" id="ARBA00022824"/>
    </source>
</evidence>
<name>J9AE59_WUCBA</name>
<dbReference type="GO" id="GO:0004497">
    <property type="term" value="F:monooxygenase activity"/>
    <property type="evidence" value="ECO:0007669"/>
    <property type="project" value="UniProtKB-KW"/>
</dbReference>
<proteinExistence type="inferred from homology"/>
<evidence type="ECO:0008006" key="11">
    <source>
        <dbReference type="Google" id="ProtNLM"/>
    </source>
</evidence>
<keyword evidence="7" id="KW-0503">Monooxygenase</keyword>
<keyword evidence="7" id="KW-0560">Oxidoreductase</keyword>
<keyword evidence="8" id="KW-0472">Membrane</keyword>
<dbReference type="GO" id="GO:0016705">
    <property type="term" value="F:oxidoreductase activity, acting on paired donors, with incorporation or reduction of molecular oxygen"/>
    <property type="evidence" value="ECO:0007669"/>
    <property type="project" value="InterPro"/>
</dbReference>
<evidence type="ECO:0000256" key="6">
    <source>
        <dbReference type="ARBA" id="ARBA00023004"/>
    </source>
</evidence>
<keyword evidence="4" id="KW-0349">Heme</keyword>
<reference evidence="10" key="1">
    <citation type="submission" date="2012-08" db="EMBL/GenBank/DDBJ databases">
        <title>The Genome Sequence of Wuchereria bancrofti.</title>
        <authorList>
            <person name="Nutman T.B."/>
            <person name="Fink D.L."/>
            <person name="Russ C."/>
            <person name="Young S."/>
            <person name="Zeng Q."/>
            <person name="Koehrsen M."/>
            <person name="Alvarado L."/>
            <person name="Berlin A."/>
            <person name="Chapman S.B."/>
            <person name="Chen Z."/>
            <person name="Freedman E."/>
            <person name="Gellesch M."/>
            <person name="Goldberg J."/>
            <person name="Griggs A."/>
            <person name="Gujja S."/>
            <person name="Heilman E.R."/>
            <person name="Heiman D."/>
            <person name="Hepburn T."/>
            <person name="Howarth C."/>
            <person name="Jen D."/>
            <person name="Larson L."/>
            <person name="Lewis B."/>
            <person name="Mehta T."/>
            <person name="Park D."/>
            <person name="Pearson M."/>
            <person name="Roberts A."/>
            <person name="Saif S."/>
            <person name="Shea T."/>
            <person name="Shenoy N."/>
            <person name="Sisk P."/>
            <person name="Stolte C."/>
            <person name="Sykes S."/>
            <person name="Walk T."/>
            <person name="White J."/>
            <person name="Yandava C."/>
            <person name="Haas B."/>
            <person name="Henn M.R."/>
            <person name="Nusbaum C."/>
            <person name="Birren B."/>
        </authorList>
    </citation>
    <scope>NUCLEOTIDE SEQUENCE [LARGE SCALE GENOMIC DNA]</scope>
    <source>
        <strain evidence="10">NA</strain>
    </source>
</reference>
<dbReference type="GO" id="GO:0005506">
    <property type="term" value="F:iron ion binding"/>
    <property type="evidence" value="ECO:0007669"/>
    <property type="project" value="InterPro"/>
</dbReference>
<comment type="cofactor">
    <cofactor evidence="1">
        <name>heme</name>
        <dbReference type="ChEBI" id="CHEBI:30413"/>
    </cofactor>
</comment>
<sequence>IIAAKKKEWEEFDNQPSIEELSAGGKKQLTFIDLLFSVRDKYNLTDEDIRGQVDMFMVAGSDSVSAQIGFNLFALGHRQHYQEKVYQEIRNVTGASFITVFHLFYYY</sequence>
<comment type="caution">
    <text evidence="9">The sequence shown here is derived from an EMBL/GenBank/DDBJ whole genome shotgun (WGS) entry which is preliminary data.</text>
</comment>
<keyword evidence="4" id="KW-0479">Metal-binding</keyword>
<dbReference type="InterPro" id="IPR050196">
    <property type="entry name" value="Cytochrome_P450_Monoox"/>
</dbReference>
<dbReference type="Pfam" id="PF00067">
    <property type="entry name" value="p450"/>
    <property type="match status" value="1"/>
</dbReference>
<evidence type="ECO:0000313" key="9">
    <source>
        <dbReference type="EMBL" id="EJW72305.1"/>
    </source>
</evidence>
<keyword evidence="5" id="KW-0256">Endoplasmic reticulum</keyword>
<evidence type="ECO:0000256" key="3">
    <source>
        <dbReference type="ARBA" id="ARBA00010617"/>
    </source>
</evidence>
<dbReference type="PANTHER" id="PTHR24291">
    <property type="entry name" value="CYTOCHROME P450 FAMILY 4"/>
    <property type="match status" value="1"/>
</dbReference>
<dbReference type="GO" id="GO:0020037">
    <property type="term" value="F:heme binding"/>
    <property type="evidence" value="ECO:0007669"/>
    <property type="project" value="InterPro"/>
</dbReference>
<dbReference type="InterPro" id="IPR001128">
    <property type="entry name" value="Cyt_P450"/>
</dbReference>
<protein>
    <recommendedName>
        <fullName evidence="11">Cytochrome P450 family protein</fullName>
    </recommendedName>
</protein>
<dbReference type="Proteomes" id="UP000004810">
    <property type="component" value="Unassembled WGS sequence"/>
</dbReference>
<dbReference type="SUPFAM" id="SSF48264">
    <property type="entry name" value="Cytochrome P450"/>
    <property type="match status" value="1"/>
</dbReference>
<dbReference type="GO" id="GO:0005789">
    <property type="term" value="C:endoplasmic reticulum membrane"/>
    <property type="evidence" value="ECO:0007669"/>
    <property type="project" value="UniProtKB-SubCell"/>
</dbReference>
<comment type="similarity">
    <text evidence="3">Belongs to the cytochrome P450 family.</text>
</comment>
<evidence type="ECO:0000256" key="2">
    <source>
        <dbReference type="ARBA" id="ARBA00004586"/>
    </source>
</evidence>
<feature type="non-terminal residue" evidence="9">
    <location>
        <position position="1"/>
    </location>
</feature>
<evidence type="ECO:0000256" key="4">
    <source>
        <dbReference type="ARBA" id="ARBA00022617"/>
    </source>
</evidence>
<evidence type="ECO:0000256" key="7">
    <source>
        <dbReference type="ARBA" id="ARBA00023033"/>
    </source>
</evidence>
<dbReference type="InterPro" id="IPR036396">
    <property type="entry name" value="Cyt_P450_sf"/>
</dbReference>
<evidence type="ECO:0000313" key="10">
    <source>
        <dbReference type="Proteomes" id="UP000004810"/>
    </source>
</evidence>
<accession>J9AE59</accession>
<organism evidence="9 10">
    <name type="scientific">Wuchereria bancrofti</name>
    <dbReference type="NCBI Taxonomy" id="6293"/>
    <lineage>
        <taxon>Eukaryota</taxon>
        <taxon>Metazoa</taxon>
        <taxon>Ecdysozoa</taxon>
        <taxon>Nematoda</taxon>
        <taxon>Chromadorea</taxon>
        <taxon>Rhabditida</taxon>
        <taxon>Spirurina</taxon>
        <taxon>Spiruromorpha</taxon>
        <taxon>Filarioidea</taxon>
        <taxon>Onchocercidae</taxon>
        <taxon>Wuchereria</taxon>
    </lineage>
</organism>
<dbReference type="Gene3D" id="1.10.630.10">
    <property type="entry name" value="Cytochrome P450"/>
    <property type="match status" value="1"/>
</dbReference>